<gene>
    <name evidence="1" type="ORF">A3H05_00750</name>
</gene>
<reference evidence="1 2" key="1">
    <citation type="journal article" date="2016" name="Nat. Commun.">
        <title>Thousands of microbial genomes shed light on interconnected biogeochemical processes in an aquifer system.</title>
        <authorList>
            <person name="Anantharaman K."/>
            <person name="Brown C.T."/>
            <person name="Hug L.A."/>
            <person name="Sharon I."/>
            <person name="Castelle C.J."/>
            <person name="Probst A.J."/>
            <person name="Thomas B.C."/>
            <person name="Singh A."/>
            <person name="Wilkins M.J."/>
            <person name="Karaoz U."/>
            <person name="Brodie E.L."/>
            <person name="Williams K.H."/>
            <person name="Hubbard S.S."/>
            <person name="Banfield J.F."/>
        </authorList>
    </citation>
    <scope>NUCLEOTIDE SEQUENCE [LARGE SCALE GENOMIC DNA]</scope>
</reference>
<accession>A0A1F5XY07</accession>
<protein>
    <submittedName>
        <fullName evidence="1">Uncharacterized protein</fullName>
    </submittedName>
</protein>
<name>A0A1F5XY07_9BACT</name>
<organism evidence="1 2">
    <name type="scientific">Candidatus Giovannonibacteria bacterium RIFCSPLOWO2_12_FULL_43_26</name>
    <dbReference type="NCBI Taxonomy" id="1798363"/>
    <lineage>
        <taxon>Bacteria</taxon>
        <taxon>Candidatus Giovannoniibacteriota</taxon>
    </lineage>
</organism>
<dbReference type="AlphaFoldDB" id="A0A1F5XY07"/>
<evidence type="ECO:0000313" key="2">
    <source>
        <dbReference type="Proteomes" id="UP000177334"/>
    </source>
</evidence>
<sequence>MKTIKEISEKWVKNSLRAYLEGEKDLKWIQGILRGMSKNEVMGLLSSLQYGLPERRNELNQWLNT</sequence>
<comment type="caution">
    <text evidence="1">The sequence shown here is derived from an EMBL/GenBank/DDBJ whole genome shotgun (WGS) entry which is preliminary data.</text>
</comment>
<dbReference type="Proteomes" id="UP000177334">
    <property type="component" value="Unassembled WGS sequence"/>
</dbReference>
<evidence type="ECO:0000313" key="1">
    <source>
        <dbReference type="EMBL" id="OGF92835.1"/>
    </source>
</evidence>
<dbReference type="EMBL" id="MFIP01000001">
    <property type="protein sequence ID" value="OGF92835.1"/>
    <property type="molecule type" value="Genomic_DNA"/>
</dbReference>
<proteinExistence type="predicted"/>